<keyword evidence="9" id="KW-0239">DNA-directed DNA polymerase</keyword>
<keyword evidence="5" id="KW-0378">Hydrolase</keyword>
<dbReference type="InterPro" id="IPR012337">
    <property type="entry name" value="RNaseH-like_sf"/>
</dbReference>
<evidence type="ECO:0000256" key="4">
    <source>
        <dbReference type="ARBA" id="ARBA00022759"/>
    </source>
</evidence>
<evidence type="ECO:0000256" key="5">
    <source>
        <dbReference type="ARBA" id="ARBA00022801"/>
    </source>
</evidence>
<dbReference type="GO" id="GO:0003887">
    <property type="term" value="F:DNA-directed DNA polymerase activity"/>
    <property type="evidence" value="ECO:0007669"/>
    <property type="project" value="UniProtKB-KW"/>
</dbReference>
<keyword evidence="10" id="KW-0233">DNA recombination</keyword>
<dbReference type="OrthoDB" id="2640446at2759"/>
<dbReference type="GO" id="GO:0003964">
    <property type="term" value="F:RNA-directed DNA polymerase activity"/>
    <property type="evidence" value="ECO:0007669"/>
    <property type="project" value="UniProtKB-KW"/>
</dbReference>
<evidence type="ECO:0000256" key="7">
    <source>
        <dbReference type="ARBA" id="ARBA00022908"/>
    </source>
</evidence>
<protein>
    <recommendedName>
        <fullName evidence="13">Integrase catalytic domain-containing protein</fullName>
    </recommendedName>
</protein>
<evidence type="ECO:0000313" key="12">
    <source>
        <dbReference type="Proteomes" id="UP000765509"/>
    </source>
</evidence>
<keyword evidence="12" id="KW-1185">Reference proteome</keyword>
<reference evidence="11" key="1">
    <citation type="submission" date="2021-03" db="EMBL/GenBank/DDBJ databases">
        <title>Draft genome sequence of rust myrtle Austropuccinia psidii MF-1, a brazilian biotype.</title>
        <authorList>
            <person name="Quecine M.C."/>
            <person name="Pachon D.M.R."/>
            <person name="Bonatelli M.L."/>
            <person name="Correr F.H."/>
            <person name="Franceschini L.M."/>
            <person name="Leite T.F."/>
            <person name="Margarido G.R.A."/>
            <person name="Almeida C.A."/>
            <person name="Ferrarezi J.A."/>
            <person name="Labate C.A."/>
        </authorList>
    </citation>
    <scope>NUCLEOTIDE SEQUENCE</scope>
    <source>
        <strain evidence="11">MF-1</strain>
    </source>
</reference>
<keyword evidence="3" id="KW-0479">Metal-binding</keyword>
<evidence type="ECO:0000256" key="1">
    <source>
        <dbReference type="ARBA" id="ARBA00022695"/>
    </source>
</evidence>
<dbReference type="GO" id="GO:0006310">
    <property type="term" value="P:DNA recombination"/>
    <property type="evidence" value="ECO:0007669"/>
    <property type="project" value="UniProtKB-KW"/>
</dbReference>
<dbReference type="SUPFAM" id="SSF53098">
    <property type="entry name" value="Ribonuclease H-like"/>
    <property type="match status" value="1"/>
</dbReference>
<name>A0A9Q3C9V9_9BASI</name>
<evidence type="ECO:0000256" key="9">
    <source>
        <dbReference type="ARBA" id="ARBA00022932"/>
    </source>
</evidence>
<keyword evidence="7" id="KW-0229">DNA integration</keyword>
<keyword evidence="1" id="KW-0548">Nucleotidyltransferase</keyword>
<accession>A0A9Q3C9V9</accession>
<dbReference type="GO" id="GO:0016787">
    <property type="term" value="F:hydrolase activity"/>
    <property type="evidence" value="ECO:0007669"/>
    <property type="project" value="UniProtKB-KW"/>
</dbReference>
<evidence type="ECO:0000256" key="6">
    <source>
        <dbReference type="ARBA" id="ARBA00022842"/>
    </source>
</evidence>
<evidence type="ECO:0000256" key="10">
    <source>
        <dbReference type="ARBA" id="ARBA00023172"/>
    </source>
</evidence>
<keyword evidence="6" id="KW-0460">Magnesium</keyword>
<dbReference type="PANTHER" id="PTHR42648">
    <property type="entry name" value="TRANSPOSASE, PUTATIVE-RELATED"/>
    <property type="match status" value="1"/>
</dbReference>
<gene>
    <name evidence="11" type="ORF">O181_018455</name>
</gene>
<comment type="caution">
    <text evidence="11">The sequence shown here is derived from an EMBL/GenBank/DDBJ whole genome shotgun (WGS) entry which is preliminary data.</text>
</comment>
<dbReference type="Gene3D" id="3.30.420.10">
    <property type="entry name" value="Ribonuclease H-like superfamily/Ribonuclease H"/>
    <property type="match status" value="1"/>
</dbReference>
<proteinExistence type="predicted"/>
<dbReference type="PANTHER" id="PTHR42648:SF11">
    <property type="entry name" value="TRANSPOSON TY4-P GAG-POL POLYPROTEIN"/>
    <property type="match status" value="1"/>
</dbReference>
<dbReference type="GO" id="GO:0003676">
    <property type="term" value="F:nucleic acid binding"/>
    <property type="evidence" value="ECO:0007669"/>
    <property type="project" value="InterPro"/>
</dbReference>
<sequence length="196" mass="22011">MGPFATDPQGFHYLGTVRNHTLTYSVVYPLKACSDTPKAILDAIKQLQVRLRSTPKALRMDNAREFTSFPFALSLAKLGTLGDMAQSMILESRMPNHFWRFAYASVCFLHNQLPNSQCPKLSPHERLFSHPPSIGTLYPFGAKAIVHVPAVQQPHKLAPRGIACQPLKPLMTGGWLLWEPKRNKMIQSASVIFPRF</sequence>
<evidence type="ECO:0000256" key="8">
    <source>
        <dbReference type="ARBA" id="ARBA00022918"/>
    </source>
</evidence>
<evidence type="ECO:0000256" key="2">
    <source>
        <dbReference type="ARBA" id="ARBA00022722"/>
    </source>
</evidence>
<dbReference type="InterPro" id="IPR039537">
    <property type="entry name" value="Retrotran_Ty1/copia-like"/>
</dbReference>
<organism evidence="11 12">
    <name type="scientific">Austropuccinia psidii MF-1</name>
    <dbReference type="NCBI Taxonomy" id="1389203"/>
    <lineage>
        <taxon>Eukaryota</taxon>
        <taxon>Fungi</taxon>
        <taxon>Dikarya</taxon>
        <taxon>Basidiomycota</taxon>
        <taxon>Pucciniomycotina</taxon>
        <taxon>Pucciniomycetes</taxon>
        <taxon>Pucciniales</taxon>
        <taxon>Sphaerophragmiaceae</taxon>
        <taxon>Austropuccinia</taxon>
    </lineage>
</organism>
<keyword evidence="9" id="KW-0808">Transferase</keyword>
<dbReference type="GO" id="GO:0015074">
    <property type="term" value="P:DNA integration"/>
    <property type="evidence" value="ECO:0007669"/>
    <property type="project" value="UniProtKB-KW"/>
</dbReference>
<evidence type="ECO:0008006" key="13">
    <source>
        <dbReference type="Google" id="ProtNLM"/>
    </source>
</evidence>
<evidence type="ECO:0000313" key="11">
    <source>
        <dbReference type="EMBL" id="MBW0478740.1"/>
    </source>
</evidence>
<dbReference type="EMBL" id="AVOT02005304">
    <property type="protein sequence ID" value="MBW0478740.1"/>
    <property type="molecule type" value="Genomic_DNA"/>
</dbReference>
<keyword evidence="8" id="KW-0695">RNA-directed DNA polymerase</keyword>
<keyword evidence="2" id="KW-0540">Nuclease</keyword>
<keyword evidence="4" id="KW-0255">Endonuclease</keyword>
<dbReference type="GO" id="GO:0004519">
    <property type="term" value="F:endonuclease activity"/>
    <property type="evidence" value="ECO:0007669"/>
    <property type="project" value="UniProtKB-KW"/>
</dbReference>
<dbReference type="GO" id="GO:0046872">
    <property type="term" value="F:metal ion binding"/>
    <property type="evidence" value="ECO:0007669"/>
    <property type="project" value="UniProtKB-KW"/>
</dbReference>
<dbReference type="AlphaFoldDB" id="A0A9Q3C9V9"/>
<dbReference type="InterPro" id="IPR036397">
    <property type="entry name" value="RNaseH_sf"/>
</dbReference>
<evidence type="ECO:0000256" key="3">
    <source>
        <dbReference type="ARBA" id="ARBA00022723"/>
    </source>
</evidence>
<dbReference type="Proteomes" id="UP000765509">
    <property type="component" value="Unassembled WGS sequence"/>
</dbReference>